<reference evidence="9" key="1">
    <citation type="submission" date="2019-11" db="UniProtKB">
        <authorList>
            <consortium name="WormBaseParasite"/>
        </authorList>
    </citation>
    <scope>IDENTIFICATION</scope>
</reference>
<keyword evidence="5 6" id="KW-0234">DNA repair</keyword>
<keyword evidence="1" id="KW-0479">Metal-binding</keyword>
<evidence type="ECO:0000256" key="5">
    <source>
        <dbReference type="ARBA" id="ARBA00023204"/>
    </source>
</evidence>
<evidence type="ECO:0000256" key="6">
    <source>
        <dbReference type="PROSITE-ProRule" id="PRU01256"/>
    </source>
</evidence>
<evidence type="ECO:0000256" key="7">
    <source>
        <dbReference type="SAM" id="MobiDB-lite"/>
    </source>
</evidence>
<feature type="domain" description="UBZ4-type" evidence="8">
    <location>
        <begin position="118"/>
        <end position="148"/>
    </location>
</feature>
<dbReference type="GO" id="GO:0006281">
    <property type="term" value="P:DNA repair"/>
    <property type="evidence" value="ECO:0007669"/>
    <property type="project" value="UniProtKB-KW"/>
</dbReference>
<keyword evidence="2 6" id="KW-0227">DNA damage</keyword>
<evidence type="ECO:0000256" key="4">
    <source>
        <dbReference type="ARBA" id="ARBA00022833"/>
    </source>
</evidence>
<evidence type="ECO:0000313" key="9">
    <source>
        <dbReference type="WBParaSite" id="MCU_006153-RA"/>
    </source>
</evidence>
<proteinExistence type="predicted"/>
<dbReference type="Gene3D" id="3.30.160.60">
    <property type="entry name" value="Classic Zinc Finger"/>
    <property type="match status" value="1"/>
</dbReference>
<evidence type="ECO:0000256" key="3">
    <source>
        <dbReference type="ARBA" id="ARBA00022771"/>
    </source>
</evidence>
<dbReference type="WBParaSite" id="MCU_006153-RA">
    <property type="protein sequence ID" value="MCU_006153-RA"/>
    <property type="gene ID" value="MCU_006153"/>
</dbReference>
<dbReference type="InterPro" id="IPR006642">
    <property type="entry name" value="Rad18_UBZ4"/>
</dbReference>
<protein>
    <submittedName>
        <fullName evidence="9">ZnF_Rad18 domain-containing protein</fullName>
    </submittedName>
</protein>
<dbReference type="AlphaFoldDB" id="A0A5K3FBQ8"/>
<dbReference type="SMART" id="SM00734">
    <property type="entry name" value="ZnF_Rad18"/>
    <property type="match status" value="1"/>
</dbReference>
<name>A0A5K3FBQ8_MESCO</name>
<evidence type="ECO:0000259" key="8">
    <source>
        <dbReference type="PROSITE" id="PS51908"/>
    </source>
</evidence>
<organism evidence="9">
    <name type="scientific">Mesocestoides corti</name>
    <name type="common">Flatworm</name>
    <dbReference type="NCBI Taxonomy" id="53468"/>
    <lineage>
        <taxon>Eukaryota</taxon>
        <taxon>Metazoa</taxon>
        <taxon>Spiralia</taxon>
        <taxon>Lophotrochozoa</taxon>
        <taxon>Platyhelminthes</taxon>
        <taxon>Cestoda</taxon>
        <taxon>Eucestoda</taxon>
        <taxon>Cyclophyllidea</taxon>
        <taxon>Mesocestoididae</taxon>
        <taxon>Mesocestoides</taxon>
    </lineage>
</organism>
<sequence>MLYSCILLPLTTRMDLLRVIRLQYTESSSHYPGLVGVRMSNLVPSAMCQHFHQGTLEAAFDRGFRGQDTQIRNRSHLSTDTTRENARGGGTRSTVLTEAASGPSTLPGVVSCTGGSTVATCPVCSKQLRLNDLDEMNDHLDSCLSRPTVLKAVQETLTSPSCTGTKRPSSLHRNSTP</sequence>
<evidence type="ECO:0000256" key="1">
    <source>
        <dbReference type="ARBA" id="ARBA00022723"/>
    </source>
</evidence>
<feature type="region of interest" description="Disordered" evidence="7">
    <location>
        <begin position="157"/>
        <end position="177"/>
    </location>
</feature>
<dbReference type="GO" id="GO:0008270">
    <property type="term" value="F:zinc ion binding"/>
    <property type="evidence" value="ECO:0007669"/>
    <property type="project" value="UniProtKB-KW"/>
</dbReference>
<evidence type="ECO:0000256" key="2">
    <source>
        <dbReference type="ARBA" id="ARBA00022763"/>
    </source>
</evidence>
<keyword evidence="4" id="KW-0862">Zinc</keyword>
<dbReference type="GO" id="GO:0003677">
    <property type="term" value="F:DNA binding"/>
    <property type="evidence" value="ECO:0007669"/>
    <property type="project" value="InterPro"/>
</dbReference>
<dbReference type="PROSITE" id="PS51908">
    <property type="entry name" value="ZF_UBZ4"/>
    <property type="match status" value="1"/>
</dbReference>
<accession>A0A5K3FBQ8</accession>
<keyword evidence="3 6" id="KW-0863">Zinc-finger</keyword>